<reference evidence="1 2" key="1">
    <citation type="submission" date="2024-11" db="EMBL/GenBank/DDBJ databases">
        <title>A near-complete genome assembly of Cinchona calisaya.</title>
        <authorList>
            <person name="Lian D.C."/>
            <person name="Zhao X.W."/>
            <person name="Wei L."/>
        </authorList>
    </citation>
    <scope>NUCLEOTIDE SEQUENCE [LARGE SCALE GENOMIC DNA]</scope>
    <source>
        <tissue evidence="1">Nenye</tissue>
    </source>
</reference>
<evidence type="ECO:0000313" key="1">
    <source>
        <dbReference type="EMBL" id="KAL3506954.1"/>
    </source>
</evidence>
<dbReference type="Proteomes" id="UP001630127">
    <property type="component" value="Unassembled WGS sequence"/>
</dbReference>
<protein>
    <submittedName>
        <fullName evidence="1">Uncharacterized protein</fullName>
    </submittedName>
</protein>
<evidence type="ECO:0000313" key="2">
    <source>
        <dbReference type="Proteomes" id="UP001630127"/>
    </source>
</evidence>
<keyword evidence="2" id="KW-1185">Reference proteome</keyword>
<name>A0ABD2YHS4_9GENT</name>
<gene>
    <name evidence="1" type="ORF">ACH5RR_032336</name>
</gene>
<accession>A0ABD2YHS4</accession>
<dbReference type="EMBL" id="JBJUIK010000013">
    <property type="protein sequence ID" value="KAL3506954.1"/>
    <property type="molecule type" value="Genomic_DNA"/>
</dbReference>
<comment type="caution">
    <text evidence="1">The sequence shown here is derived from an EMBL/GenBank/DDBJ whole genome shotgun (WGS) entry which is preliminary data.</text>
</comment>
<dbReference type="AlphaFoldDB" id="A0ABD2YHS4"/>
<organism evidence="1 2">
    <name type="scientific">Cinchona calisaya</name>
    <dbReference type="NCBI Taxonomy" id="153742"/>
    <lineage>
        <taxon>Eukaryota</taxon>
        <taxon>Viridiplantae</taxon>
        <taxon>Streptophyta</taxon>
        <taxon>Embryophyta</taxon>
        <taxon>Tracheophyta</taxon>
        <taxon>Spermatophyta</taxon>
        <taxon>Magnoliopsida</taxon>
        <taxon>eudicotyledons</taxon>
        <taxon>Gunneridae</taxon>
        <taxon>Pentapetalae</taxon>
        <taxon>asterids</taxon>
        <taxon>lamiids</taxon>
        <taxon>Gentianales</taxon>
        <taxon>Rubiaceae</taxon>
        <taxon>Cinchonoideae</taxon>
        <taxon>Cinchoneae</taxon>
        <taxon>Cinchona</taxon>
    </lineage>
</organism>
<proteinExistence type="predicted"/>
<sequence>MFLSLKFKVDAGFPGIDSVIASICCNVRDSKRFSEPDTGMSIVEMEVKALLYAFNKTLKSEKMLNCDDKIIIFEHYNLKFVRIANGDYIEELDNNLVSHKLIL</sequence>